<keyword evidence="7 9" id="KW-1133">Transmembrane helix</keyword>
<dbReference type="SUPFAM" id="SSF52540">
    <property type="entry name" value="P-loop containing nucleoside triphosphate hydrolases"/>
    <property type="match status" value="1"/>
</dbReference>
<dbReference type="PANTHER" id="PTHR24223">
    <property type="entry name" value="ATP-BINDING CASSETTE SUB-FAMILY C"/>
    <property type="match status" value="1"/>
</dbReference>
<gene>
    <name evidence="11" type="ORF">F2Q68_00032843</name>
</gene>
<feature type="transmembrane region" description="Helical" evidence="9">
    <location>
        <begin position="46"/>
        <end position="79"/>
    </location>
</feature>
<organism evidence="11 12">
    <name type="scientific">Brassica cretica</name>
    <name type="common">Mustard</name>
    <dbReference type="NCBI Taxonomy" id="69181"/>
    <lineage>
        <taxon>Eukaryota</taxon>
        <taxon>Viridiplantae</taxon>
        <taxon>Streptophyta</taxon>
        <taxon>Embryophyta</taxon>
        <taxon>Tracheophyta</taxon>
        <taxon>Spermatophyta</taxon>
        <taxon>Magnoliopsida</taxon>
        <taxon>eudicotyledons</taxon>
        <taxon>Gunneridae</taxon>
        <taxon>Pentapetalae</taxon>
        <taxon>rosids</taxon>
        <taxon>malvids</taxon>
        <taxon>Brassicales</taxon>
        <taxon>Brassicaceae</taxon>
        <taxon>Brassiceae</taxon>
        <taxon>Brassica</taxon>
    </lineage>
</organism>
<keyword evidence="6" id="KW-0067">ATP-binding</keyword>
<keyword evidence="5" id="KW-0547">Nucleotide-binding</keyword>
<evidence type="ECO:0000313" key="11">
    <source>
        <dbReference type="EMBL" id="KAF2542000.1"/>
    </source>
</evidence>
<dbReference type="Proteomes" id="UP000712281">
    <property type="component" value="Unassembled WGS sequence"/>
</dbReference>
<evidence type="ECO:0000256" key="5">
    <source>
        <dbReference type="ARBA" id="ARBA00022741"/>
    </source>
</evidence>
<dbReference type="FunFam" id="3.40.50.300:FF:003838">
    <property type="entry name" value="ATP-dependent bile acid permease, putative"/>
    <property type="match status" value="1"/>
</dbReference>
<evidence type="ECO:0000256" key="7">
    <source>
        <dbReference type="ARBA" id="ARBA00022989"/>
    </source>
</evidence>
<dbReference type="InterPro" id="IPR027417">
    <property type="entry name" value="P-loop_NTPase"/>
</dbReference>
<evidence type="ECO:0000256" key="1">
    <source>
        <dbReference type="ARBA" id="ARBA00004141"/>
    </source>
</evidence>
<keyword evidence="4" id="KW-0677">Repeat</keyword>
<feature type="domain" description="ABC transmembrane type-1" evidence="10">
    <location>
        <begin position="1"/>
        <end position="212"/>
    </location>
</feature>
<evidence type="ECO:0000256" key="9">
    <source>
        <dbReference type="SAM" id="Phobius"/>
    </source>
</evidence>
<evidence type="ECO:0000256" key="8">
    <source>
        <dbReference type="ARBA" id="ARBA00023136"/>
    </source>
</evidence>
<dbReference type="GO" id="GO:0005524">
    <property type="term" value="F:ATP binding"/>
    <property type="evidence" value="ECO:0007669"/>
    <property type="project" value="UniProtKB-KW"/>
</dbReference>
<reference evidence="11" key="1">
    <citation type="submission" date="2019-12" db="EMBL/GenBank/DDBJ databases">
        <title>Genome sequencing and annotation of Brassica cretica.</title>
        <authorList>
            <person name="Studholme D.J."/>
            <person name="Sarris P.F."/>
        </authorList>
    </citation>
    <scope>NUCLEOTIDE SEQUENCE</scope>
    <source>
        <strain evidence="11">PFS-001/15</strain>
        <tissue evidence="11">Leaf</tissue>
    </source>
</reference>
<dbReference type="SUPFAM" id="SSF90123">
    <property type="entry name" value="ABC transporter transmembrane region"/>
    <property type="match status" value="1"/>
</dbReference>
<dbReference type="AlphaFoldDB" id="A0A8S9G7T4"/>
<dbReference type="Gene3D" id="3.40.50.300">
    <property type="entry name" value="P-loop containing nucleotide triphosphate hydrolases"/>
    <property type="match status" value="1"/>
</dbReference>
<sequence length="498" mass="55731">MATELFTQMHLRVFRASMSFFDVTPMGRILNRVNQSVVDLRLPGQFAYVAVAAINILGIMGVMIQVAWQVLIIFIPVVAASSWYRQYYISAARELARLAGISRSPLVHHFSETLSGVTTIRSFDQEPRFLSDIMKLSDCLSRLTFHSTGATEWLCFRLELLSTITFALSLVIVVSAPEGTVNPSFAGLAITYALNLNNLQSNLVWTLCELENKMISVERMLQYIDIPSEPSLVIESTRPEKSWPSRGEITISNLQVRYGPHLPMVLHGLTCTFPGGLKTGIVGRTGCGKSTLIQTLFRIVEPTAGEIRIDGIDILTIGLHDLRSRLSIIPQDPTMFEGTVRSNLDPLEEYSDDQIWEALDKCQLGVEVRKKELKLDSPVSENGQNWSVGQRQLSKRRANDATMRQLSPHQQHFQFCVEAPPEFKAAAALKQCGLGYATAKRGVRETDAYLIARDCDKAAYDVSMTVEAPSVSCLVSLMTLEFNMPSSYHTDLRRFTWR</sequence>
<dbReference type="FunFam" id="1.20.1560.10:FF:000013">
    <property type="entry name" value="ABC transporter C family member 2"/>
    <property type="match status" value="1"/>
</dbReference>
<keyword evidence="8 9" id="KW-0472">Membrane</keyword>
<dbReference type="EMBL" id="QGKW02002005">
    <property type="protein sequence ID" value="KAF2542000.1"/>
    <property type="molecule type" value="Genomic_DNA"/>
</dbReference>
<evidence type="ECO:0000259" key="10">
    <source>
        <dbReference type="PROSITE" id="PS50929"/>
    </source>
</evidence>
<dbReference type="GO" id="GO:0140359">
    <property type="term" value="F:ABC-type transporter activity"/>
    <property type="evidence" value="ECO:0007669"/>
    <property type="project" value="InterPro"/>
</dbReference>
<dbReference type="InterPro" id="IPR050173">
    <property type="entry name" value="ABC_transporter_C-like"/>
</dbReference>
<dbReference type="Pfam" id="PF00664">
    <property type="entry name" value="ABC_membrane"/>
    <property type="match status" value="1"/>
</dbReference>
<evidence type="ECO:0000256" key="3">
    <source>
        <dbReference type="ARBA" id="ARBA00022692"/>
    </source>
</evidence>
<keyword evidence="3 9" id="KW-0812">Transmembrane</keyword>
<keyword evidence="2" id="KW-0813">Transport</keyword>
<name>A0A8S9G7T4_BRACR</name>
<protein>
    <recommendedName>
        <fullName evidence="10">ABC transmembrane type-1 domain-containing protein</fullName>
    </recommendedName>
</protein>
<dbReference type="CDD" id="cd18580">
    <property type="entry name" value="ABC_6TM_ABCC_D2"/>
    <property type="match status" value="1"/>
</dbReference>
<accession>A0A8S9G7T4</accession>
<dbReference type="Pfam" id="PF00005">
    <property type="entry name" value="ABC_tran"/>
    <property type="match status" value="1"/>
</dbReference>
<evidence type="ECO:0000256" key="6">
    <source>
        <dbReference type="ARBA" id="ARBA00022840"/>
    </source>
</evidence>
<evidence type="ECO:0000256" key="2">
    <source>
        <dbReference type="ARBA" id="ARBA00022448"/>
    </source>
</evidence>
<dbReference type="PROSITE" id="PS50929">
    <property type="entry name" value="ABC_TM1F"/>
    <property type="match status" value="1"/>
</dbReference>
<dbReference type="InterPro" id="IPR044726">
    <property type="entry name" value="ABCC_6TM_D2"/>
</dbReference>
<dbReference type="Gene3D" id="1.20.1560.10">
    <property type="entry name" value="ABC transporter type 1, transmembrane domain"/>
    <property type="match status" value="1"/>
</dbReference>
<evidence type="ECO:0000313" key="12">
    <source>
        <dbReference type="Proteomes" id="UP000712281"/>
    </source>
</evidence>
<dbReference type="GO" id="GO:0016887">
    <property type="term" value="F:ATP hydrolysis activity"/>
    <property type="evidence" value="ECO:0007669"/>
    <property type="project" value="InterPro"/>
</dbReference>
<dbReference type="GO" id="GO:0016020">
    <property type="term" value="C:membrane"/>
    <property type="evidence" value="ECO:0007669"/>
    <property type="project" value="UniProtKB-SubCell"/>
</dbReference>
<dbReference type="PANTHER" id="PTHR24223:SF409">
    <property type="entry name" value="ABC-TYPE XENOBIOTIC TRANSPORTER"/>
    <property type="match status" value="1"/>
</dbReference>
<dbReference type="InterPro" id="IPR036640">
    <property type="entry name" value="ABC1_TM_sf"/>
</dbReference>
<dbReference type="InterPro" id="IPR011527">
    <property type="entry name" value="ABC1_TM_dom"/>
</dbReference>
<comment type="subcellular location">
    <subcellularLocation>
        <location evidence="1">Membrane</location>
        <topology evidence="1">Multi-pass membrane protein</topology>
    </subcellularLocation>
</comment>
<proteinExistence type="predicted"/>
<comment type="caution">
    <text evidence="11">The sequence shown here is derived from an EMBL/GenBank/DDBJ whole genome shotgun (WGS) entry which is preliminary data.</text>
</comment>
<dbReference type="InterPro" id="IPR003439">
    <property type="entry name" value="ABC_transporter-like_ATP-bd"/>
</dbReference>
<evidence type="ECO:0000256" key="4">
    <source>
        <dbReference type="ARBA" id="ARBA00022737"/>
    </source>
</evidence>